<protein>
    <submittedName>
        <fullName evidence="2">Zinc finger MYM-type protein 5 isoform X3</fullName>
    </submittedName>
</protein>
<reference evidence="2" key="1">
    <citation type="submission" date="2025-08" db="UniProtKB">
        <authorList>
            <consortium name="RefSeq"/>
        </authorList>
    </citation>
    <scope>IDENTIFICATION</scope>
</reference>
<keyword evidence="1" id="KW-1185">Reference proteome</keyword>
<evidence type="ECO:0000313" key="2">
    <source>
        <dbReference type="RefSeq" id="XP_073899768.1"/>
    </source>
</evidence>
<organism evidence="1 2">
    <name type="scientific">Castor canadensis</name>
    <name type="common">American beaver</name>
    <dbReference type="NCBI Taxonomy" id="51338"/>
    <lineage>
        <taxon>Eukaryota</taxon>
        <taxon>Metazoa</taxon>
        <taxon>Chordata</taxon>
        <taxon>Craniata</taxon>
        <taxon>Vertebrata</taxon>
        <taxon>Euteleostomi</taxon>
        <taxon>Mammalia</taxon>
        <taxon>Eutheria</taxon>
        <taxon>Euarchontoglires</taxon>
        <taxon>Glires</taxon>
        <taxon>Rodentia</taxon>
        <taxon>Castorimorpha</taxon>
        <taxon>Castoridae</taxon>
        <taxon>Castor</taxon>
    </lineage>
</organism>
<dbReference type="RefSeq" id="XP_073899768.1">
    <property type="nucleotide sequence ID" value="XM_074043667.1"/>
</dbReference>
<dbReference type="Proteomes" id="UP001732720">
    <property type="component" value="Chromosome 10"/>
</dbReference>
<gene>
    <name evidence="2" type="primary">Zmym5</name>
</gene>
<accession>A0AC58K4G4</accession>
<sequence length="317" mass="34628">MRARRAGPPGARLRRRLRLLLLLTSAKAGTGPCGVCVSPKGGGSGEGRFVPRSRSQNRGQESPSDPSGKALTEIKKENISIVLGMDEQSVGGVGLTEQSPALLGNATMAASLMDINSFGDPPSPLVNRTRNTSVEEDDDVVFIESIHPPSVSASAIANQRTFVFTPSKHEKQQGNYSIIPPYSRDVPSQKGNTCDTIVIDDEEDIETNGMEEKNSSSFPEWALPGTKNSTKDLDFSTSSLSRSKTKTGVEPFNPDKMNVAGDVFQNTRFAIHHNPEMHPESRLLLVLQWNQANPFKNFIVHLLCLPTKTTRILKKEF</sequence>
<proteinExistence type="predicted"/>
<evidence type="ECO:0000313" key="1">
    <source>
        <dbReference type="Proteomes" id="UP001732720"/>
    </source>
</evidence>
<name>A0AC58K4G4_CASCN</name>